<reference evidence="2" key="1">
    <citation type="journal article" date="2015" name="Nature">
        <title>Complex archaea that bridge the gap between prokaryotes and eukaryotes.</title>
        <authorList>
            <person name="Spang A."/>
            <person name="Saw J.H."/>
            <person name="Jorgensen S.L."/>
            <person name="Zaremba-Niedzwiedzka K."/>
            <person name="Martijn J."/>
            <person name="Lind A.E."/>
            <person name="van Eijk R."/>
            <person name="Schleper C."/>
            <person name="Guy L."/>
            <person name="Ettema T.J."/>
        </authorList>
    </citation>
    <scope>NUCLEOTIDE SEQUENCE</scope>
</reference>
<protein>
    <submittedName>
        <fullName evidence="2">Uncharacterized protein</fullName>
    </submittedName>
</protein>
<feature type="transmembrane region" description="Helical" evidence="1">
    <location>
        <begin position="34"/>
        <end position="52"/>
    </location>
</feature>
<organism evidence="2">
    <name type="scientific">marine sediment metagenome</name>
    <dbReference type="NCBI Taxonomy" id="412755"/>
    <lineage>
        <taxon>unclassified sequences</taxon>
        <taxon>metagenomes</taxon>
        <taxon>ecological metagenomes</taxon>
    </lineage>
</organism>
<gene>
    <name evidence="2" type="ORF">LCGC14_2978210</name>
</gene>
<dbReference type="EMBL" id="LAZR01060751">
    <property type="protein sequence ID" value="KKK65035.1"/>
    <property type="molecule type" value="Genomic_DNA"/>
</dbReference>
<keyword evidence="1" id="KW-0472">Membrane</keyword>
<keyword evidence="1" id="KW-0812">Transmembrane</keyword>
<accession>A0A0F8XUV1</accession>
<evidence type="ECO:0000313" key="2">
    <source>
        <dbReference type="EMBL" id="KKK65035.1"/>
    </source>
</evidence>
<feature type="transmembrane region" description="Helical" evidence="1">
    <location>
        <begin position="6"/>
        <end position="27"/>
    </location>
</feature>
<proteinExistence type="predicted"/>
<comment type="caution">
    <text evidence="2">The sequence shown here is derived from an EMBL/GenBank/DDBJ whole genome shotgun (WGS) entry which is preliminary data.</text>
</comment>
<sequence>MNALSLVWLVPVTLWLLAVVAGTLYTYGWLLRRHWGPILLYVALVAAGILLFRP</sequence>
<dbReference type="AlphaFoldDB" id="A0A0F8XUV1"/>
<keyword evidence="1" id="KW-1133">Transmembrane helix</keyword>
<evidence type="ECO:0000256" key="1">
    <source>
        <dbReference type="SAM" id="Phobius"/>
    </source>
</evidence>
<name>A0A0F8XUV1_9ZZZZ</name>